<evidence type="ECO:0000256" key="6">
    <source>
        <dbReference type="ARBA" id="ARBA00023136"/>
    </source>
</evidence>
<comment type="subcellular location">
    <subcellularLocation>
        <location evidence="1 8">Cell outer membrane</location>
        <topology evidence="1 8">Multi-pass membrane protein</topology>
    </subcellularLocation>
</comment>
<protein>
    <submittedName>
        <fullName evidence="13">SusC/RagA family TonB-linked outer membrane protein</fullName>
    </submittedName>
</protein>
<dbReference type="InterPro" id="IPR039426">
    <property type="entry name" value="TonB-dep_rcpt-like"/>
</dbReference>
<organism evidence="13 14">
    <name type="scientific">Marinoscillum luteum</name>
    <dbReference type="NCBI Taxonomy" id="861051"/>
    <lineage>
        <taxon>Bacteria</taxon>
        <taxon>Pseudomonadati</taxon>
        <taxon>Bacteroidota</taxon>
        <taxon>Cytophagia</taxon>
        <taxon>Cytophagales</taxon>
        <taxon>Reichenbachiellaceae</taxon>
        <taxon>Marinoscillum</taxon>
    </lineage>
</organism>
<dbReference type="InterPro" id="IPR037066">
    <property type="entry name" value="Plug_dom_sf"/>
</dbReference>
<dbReference type="Proteomes" id="UP001610063">
    <property type="component" value="Unassembled WGS sequence"/>
</dbReference>
<dbReference type="InterPro" id="IPR008969">
    <property type="entry name" value="CarboxyPept-like_regulatory"/>
</dbReference>
<evidence type="ECO:0000256" key="1">
    <source>
        <dbReference type="ARBA" id="ARBA00004571"/>
    </source>
</evidence>
<dbReference type="Gene3D" id="2.60.40.1120">
    <property type="entry name" value="Carboxypeptidase-like, regulatory domain"/>
    <property type="match status" value="1"/>
</dbReference>
<keyword evidence="6 8" id="KW-0472">Membrane</keyword>
<evidence type="ECO:0000256" key="9">
    <source>
        <dbReference type="RuleBase" id="RU003357"/>
    </source>
</evidence>
<keyword evidence="5 9" id="KW-0798">TonB box</keyword>
<keyword evidence="14" id="KW-1185">Reference proteome</keyword>
<keyword evidence="2 8" id="KW-0813">Transport</keyword>
<evidence type="ECO:0000259" key="11">
    <source>
        <dbReference type="Pfam" id="PF00593"/>
    </source>
</evidence>
<comment type="caution">
    <text evidence="13">The sequence shown here is derived from an EMBL/GenBank/DDBJ whole genome shotgun (WGS) entry which is preliminary data.</text>
</comment>
<evidence type="ECO:0000313" key="14">
    <source>
        <dbReference type="Proteomes" id="UP001610063"/>
    </source>
</evidence>
<dbReference type="InterPro" id="IPR012910">
    <property type="entry name" value="Plug_dom"/>
</dbReference>
<dbReference type="Gene3D" id="2.40.170.20">
    <property type="entry name" value="TonB-dependent receptor, beta-barrel domain"/>
    <property type="match status" value="1"/>
</dbReference>
<keyword evidence="10" id="KW-0732">Signal</keyword>
<evidence type="ECO:0000256" key="5">
    <source>
        <dbReference type="ARBA" id="ARBA00023077"/>
    </source>
</evidence>
<keyword evidence="7 8" id="KW-0998">Cell outer membrane</keyword>
<evidence type="ECO:0000313" key="13">
    <source>
        <dbReference type="EMBL" id="MFH6982812.1"/>
    </source>
</evidence>
<dbReference type="Pfam" id="PF07715">
    <property type="entry name" value="Plug"/>
    <property type="match status" value="1"/>
</dbReference>
<evidence type="ECO:0000256" key="8">
    <source>
        <dbReference type="PROSITE-ProRule" id="PRU01360"/>
    </source>
</evidence>
<dbReference type="Gene3D" id="2.170.130.10">
    <property type="entry name" value="TonB-dependent receptor, plug domain"/>
    <property type="match status" value="1"/>
</dbReference>
<keyword evidence="3 8" id="KW-1134">Transmembrane beta strand</keyword>
<dbReference type="InterPro" id="IPR000531">
    <property type="entry name" value="Beta-barrel_TonB"/>
</dbReference>
<dbReference type="InterPro" id="IPR023996">
    <property type="entry name" value="TonB-dep_OMP_SusC/RagA"/>
</dbReference>
<dbReference type="SUPFAM" id="SSF56935">
    <property type="entry name" value="Porins"/>
    <property type="match status" value="1"/>
</dbReference>
<accession>A0ABW7N5T4</accession>
<dbReference type="NCBIfam" id="TIGR04056">
    <property type="entry name" value="OMP_RagA_SusC"/>
    <property type="match status" value="1"/>
</dbReference>
<proteinExistence type="inferred from homology"/>
<evidence type="ECO:0000256" key="4">
    <source>
        <dbReference type="ARBA" id="ARBA00022692"/>
    </source>
</evidence>
<feature type="signal peptide" evidence="10">
    <location>
        <begin position="1"/>
        <end position="23"/>
    </location>
</feature>
<dbReference type="RefSeq" id="WP_395416450.1">
    <property type="nucleotide sequence ID" value="NZ_JBIPKE010000013.1"/>
</dbReference>
<dbReference type="InterPro" id="IPR036942">
    <property type="entry name" value="Beta-barrel_TonB_sf"/>
</dbReference>
<dbReference type="EMBL" id="JBIPKE010000013">
    <property type="protein sequence ID" value="MFH6982812.1"/>
    <property type="molecule type" value="Genomic_DNA"/>
</dbReference>
<dbReference type="Pfam" id="PF13715">
    <property type="entry name" value="CarbopepD_reg_2"/>
    <property type="match status" value="1"/>
</dbReference>
<feature type="chain" id="PRO_5046559718" evidence="10">
    <location>
        <begin position="24"/>
        <end position="1011"/>
    </location>
</feature>
<dbReference type="PROSITE" id="PS52016">
    <property type="entry name" value="TONB_DEPENDENT_REC_3"/>
    <property type="match status" value="1"/>
</dbReference>
<dbReference type="NCBIfam" id="TIGR04057">
    <property type="entry name" value="SusC_RagA_signa"/>
    <property type="match status" value="1"/>
</dbReference>
<keyword evidence="4 8" id="KW-0812">Transmembrane</keyword>
<name>A0ABW7N5T4_9BACT</name>
<gene>
    <name evidence="13" type="ORF">ACHKAR_05160</name>
</gene>
<evidence type="ECO:0000256" key="7">
    <source>
        <dbReference type="ARBA" id="ARBA00023237"/>
    </source>
</evidence>
<comment type="similarity">
    <text evidence="8 9">Belongs to the TonB-dependent receptor family.</text>
</comment>
<evidence type="ECO:0000259" key="12">
    <source>
        <dbReference type="Pfam" id="PF07715"/>
    </source>
</evidence>
<evidence type="ECO:0000256" key="2">
    <source>
        <dbReference type="ARBA" id="ARBA00022448"/>
    </source>
</evidence>
<dbReference type="InterPro" id="IPR023997">
    <property type="entry name" value="TonB-dep_OMP_SusC/RagA_CS"/>
</dbReference>
<evidence type="ECO:0000256" key="10">
    <source>
        <dbReference type="SAM" id="SignalP"/>
    </source>
</evidence>
<evidence type="ECO:0000256" key="3">
    <source>
        <dbReference type="ARBA" id="ARBA00022452"/>
    </source>
</evidence>
<dbReference type="SUPFAM" id="SSF49464">
    <property type="entry name" value="Carboxypeptidase regulatory domain-like"/>
    <property type="match status" value="1"/>
</dbReference>
<dbReference type="Pfam" id="PF00593">
    <property type="entry name" value="TonB_dep_Rec_b-barrel"/>
    <property type="match status" value="1"/>
</dbReference>
<feature type="domain" description="TonB-dependent receptor plug" evidence="12">
    <location>
        <begin position="118"/>
        <end position="222"/>
    </location>
</feature>
<reference evidence="13 14" key="1">
    <citation type="journal article" date="2013" name="Int. J. Syst. Evol. Microbiol.">
        <title>Marinoscillum luteum sp. nov., isolated from marine sediment.</title>
        <authorList>
            <person name="Cha I.T."/>
            <person name="Park S.J."/>
            <person name="Kim S.J."/>
            <person name="Kim J.G."/>
            <person name="Jung M.Y."/>
            <person name="Shin K.S."/>
            <person name="Kwon K.K."/>
            <person name="Yang S.H."/>
            <person name="Seo Y.S."/>
            <person name="Rhee S.K."/>
        </authorList>
    </citation>
    <scope>NUCLEOTIDE SEQUENCE [LARGE SCALE GENOMIC DNA]</scope>
    <source>
        <strain evidence="13 14">KCTC 23939</strain>
    </source>
</reference>
<sequence length="1011" mass="111406">MMKNYTKFLSLCLLALLSTGLFAQERVIKGTVTSEDGPLIGASVVEKGTSNGTITDIDGNFQLLLAGENTKTIVASFVGFQSREVTLSSAQTQIEVMLEVDYASLEEVVVVGYGTKKKVNLTGSISQVDEQAFKGKSVTNSYQALQGEAPGLIIQQGTSEPGSVPQINIRGLSTINGNTPLIVVDGVISSLNNVNPNNIESVSVLKDAASAAIYGSRAANGVILVTTKSGEPGKPKFTYSTMMGIQQPTNFPKAADSWEYATLRNEALVNSGLSPAFTPEQILGFKENGPNTFHYREIFKDQAAQSSHNLSMSGADNGLNYFMSLGYLDQNSLFKGPDYGYKRYNFRINLSKEISDKLKVSGRMSFARNDIKDHAWWTEWLIEPTVRIPTIYDIVDENGDYTLVSGSNGNSLARLEQGGSRTSQNDEALGNVSLEYKPIDGLTLRGVLGGNITSNQTHQFRKAITYAYPGGGDNQNSVTDQYSRSLYLNPYVTANYQLELFDNHEFEVLIGASSESFKTQFFGVTGLDVPGNEFGVIGNTSEILQSETYGSANDWAINSFFGRVGYTISDKYLFEANLRYDGSSRFSDENRWGTFPSFSLGWVASNEAFFQPLTSVISFAKIRASWGKLGNQDINDLYGYQSLVSASPNIYAFGNVGVPGSFYSVSNASRTWETSTMKNIGLDLSFMKDQLNLSVDVFDNLTEDILLQLPVPDVYGLGQPFQNAGSVRNRGWEVALDYRFRSGSFNHSFNVNVSDNLNEVVDLKGREFISGGDVQTILREGYPMYSYYALMSDGFFNSTEEIDASATPIFATSVKPGDIKYVDRNGDDEINYEDDRFIVGNPFPRYNFGFTYRAEWNGLDFSLFLQGLGKRSQWVRGEIVEAFHNSNEGPVFKQHLDRWTPVNTDASYPRLTIGSESVNNAARSDFWIFDAKYLRIKNVQIGYTLPETWTGKIGMSNARFYVSGFNLLTFSPFDIGLDPEVNGSLSGAGAPYSGRVYPVSRVISAGLDINF</sequence>
<feature type="domain" description="TonB-dependent receptor-like beta-barrel" evidence="11">
    <location>
        <begin position="396"/>
        <end position="920"/>
    </location>
</feature>